<reference evidence="2" key="1">
    <citation type="submission" date="2014-12" db="EMBL/GenBank/DDBJ databases">
        <title>Insight into the proteome of Arion vulgaris.</title>
        <authorList>
            <person name="Aradska J."/>
            <person name="Bulat T."/>
            <person name="Smidak R."/>
            <person name="Sarate P."/>
            <person name="Gangsoo J."/>
            <person name="Sialana F."/>
            <person name="Bilban M."/>
            <person name="Lubec G."/>
        </authorList>
    </citation>
    <scope>NUCLEOTIDE SEQUENCE</scope>
    <source>
        <tissue evidence="2">Skin</tissue>
    </source>
</reference>
<feature type="coiled-coil region" evidence="1">
    <location>
        <begin position="43"/>
        <end position="70"/>
    </location>
</feature>
<proteinExistence type="predicted"/>
<evidence type="ECO:0000313" key="2">
    <source>
        <dbReference type="EMBL" id="CEK99111.1"/>
    </source>
</evidence>
<evidence type="ECO:0000256" key="1">
    <source>
        <dbReference type="SAM" id="Coils"/>
    </source>
</evidence>
<keyword evidence="1" id="KW-0175">Coiled coil</keyword>
<dbReference type="AlphaFoldDB" id="A0A0B7C392"/>
<name>A0A0B7C392_9EUPU</name>
<gene>
    <name evidence="2" type="primary">ORF220424</name>
</gene>
<organism evidence="2">
    <name type="scientific">Arion vulgaris</name>
    <dbReference type="NCBI Taxonomy" id="1028688"/>
    <lineage>
        <taxon>Eukaryota</taxon>
        <taxon>Metazoa</taxon>
        <taxon>Spiralia</taxon>
        <taxon>Lophotrochozoa</taxon>
        <taxon>Mollusca</taxon>
        <taxon>Gastropoda</taxon>
        <taxon>Heterobranchia</taxon>
        <taxon>Euthyneura</taxon>
        <taxon>Panpulmonata</taxon>
        <taxon>Eupulmonata</taxon>
        <taxon>Stylommatophora</taxon>
        <taxon>Helicina</taxon>
        <taxon>Arionoidea</taxon>
        <taxon>Arionidae</taxon>
        <taxon>Arion</taxon>
    </lineage>
</organism>
<feature type="non-terminal residue" evidence="2">
    <location>
        <position position="1"/>
    </location>
</feature>
<dbReference type="EMBL" id="HACG01052240">
    <property type="protein sequence ID" value="CEK99111.1"/>
    <property type="molecule type" value="Transcribed_RNA"/>
</dbReference>
<sequence>LAHGVFRWGRYFPALNVSRYAVEAKLKAFMNFVLEMLFSPSRLQRNQSRIKQLQEEVDRMQLKIEKRLKTVQDVPTFQSIRVQLLKTDV</sequence>
<feature type="non-terminal residue" evidence="2">
    <location>
        <position position="89"/>
    </location>
</feature>
<accession>A0A0B7C392</accession>
<protein>
    <submittedName>
        <fullName evidence="2">Uncharacterized protein</fullName>
    </submittedName>
</protein>